<dbReference type="GO" id="GO:0003677">
    <property type="term" value="F:DNA binding"/>
    <property type="evidence" value="ECO:0007669"/>
    <property type="project" value="UniProtKB-KW"/>
</dbReference>
<sequence>MRASRQSGRPAGAGLPVPEDAPGPPDASGPPEPRSVADAVYAILRQRLMAGHFVPGAQLKEEHIAADLAVSRTPVRAALKRLTLDGMVVAAANRGVFVAEWTEQDIIEVFELRLLLEARATGLASQRATVEQIARLEALNDRLAAAIASTGKGRIADIQRTNSEFHHAVVIAAGSPRLRTILDNLLDLPVIIGSFYFYTDVELLRSLQHHRDIATAIAQRNRDYAEAAMRLHLQATYGLFMQRRQTRRA</sequence>
<dbReference type="GO" id="GO:0003700">
    <property type="term" value="F:DNA-binding transcription factor activity"/>
    <property type="evidence" value="ECO:0007669"/>
    <property type="project" value="InterPro"/>
</dbReference>
<dbReference type="Gene3D" id="1.20.120.530">
    <property type="entry name" value="GntR ligand-binding domain-like"/>
    <property type="match status" value="1"/>
</dbReference>
<dbReference type="CDD" id="cd07377">
    <property type="entry name" value="WHTH_GntR"/>
    <property type="match status" value="1"/>
</dbReference>
<evidence type="ECO:0000256" key="3">
    <source>
        <dbReference type="ARBA" id="ARBA00023163"/>
    </source>
</evidence>
<dbReference type="InterPro" id="IPR036388">
    <property type="entry name" value="WH-like_DNA-bd_sf"/>
</dbReference>
<keyword evidence="7" id="KW-1185">Reference proteome</keyword>
<evidence type="ECO:0000256" key="4">
    <source>
        <dbReference type="SAM" id="MobiDB-lite"/>
    </source>
</evidence>
<dbReference type="PANTHER" id="PTHR43537:SF24">
    <property type="entry name" value="GLUCONATE OPERON TRANSCRIPTIONAL REPRESSOR"/>
    <property type="match status" value="1"/>
</dbReference>
<dbReference type="SUPFAM" id="SSF46785">
    <property type="entry name" value="Winged helix' DNA-binding domain"/>
    <property type="match status" value="1"/>
</dbReference>
<feature type="compositionally biased region" description="Pro residues" evidence="4">
    <location>
        <begin position="19"/>
        <end position="33"/>
    </location>
</feature>
<dbReference type="Proteomes" id="UP000248863">
    <property type="component" value="Unassembled WGS sequence"/>
</dbReference>
<dbReference type="SMART" id="SM00895">
    <property type="entry name" value="FCD"/>
    <property type="match status" value="1"/>
</dbReference>
<dbReference type="InterPro" id="IPR036390">
    <property type="entry name" value="WH_DNA-bd_sf"/>
</dbReference>
<dbReference type="InterPro" id="IPR000524">
    <property type="entry name" value="Tscrpt_reg_HTH_GntR"/>
</dbReference>
<keyword evidence="3" id="KW-0804">Transcription</keyword>
<organism evidence="6 7">
    <name type="scientific">Rhodoplanes elegans</name>
    <dbReference type="NCBI Taxonomy" id="29408"/>
    <lineage>
        <taxon>Bacteria</taxon>
        <taxon>Pseudomonadati</taxon>
        <taxon>Pseudomonadota</taxon>
        <taxon>Alphaproteobacteria</taxon>
        <taxon>Hyphomicrobiales</taxon>
        <taxon>Nitrobacteraceae</taxon>
        <taxon>Rhodoplanes</taxon>
    </lineage>
</organism>
<dbReference type="Pfam" id="PF00392">
    <property type="entry name" value="GntR"/>
    <property type="match status" value="1"/>
</dbReference>
<keyword evidence="1" id="KW-0805">Transcription regulation</keyword>
<protein>
    <recommendedName>
        <fullName evidence="5">HTH gntR-type domain-containing protein</fullName>
    </recommendedName>
</protein>
<comment type="caution">
    <text evidence="6">The sequence shown here is derived from an EMBL/GenBank/DDBJ whole genome shotgun (WGS) entry which is preliminary data.</text>
</comment>
<evidence type="ECO:0000256" key="2">
    <source>
        <dbReference type="ARBA" id="ARBA00023125"/>
    </source>
</evidence>
<feature type="region of interest" description="Disordered" evidence="4">
    <location>
        <begin position="1"/>
        <end position="34"/>
    </location>
</feature>
<dbReference type="OrthoDB" id="9812290at2"/>
<dbReference type="RefSeq" id="WP_111355739.1">
    <property type="nucleotide sequence ID" value="NZ_NHSK01000076.1"/>
</dbReference>
<dbReference type="Gene3D" id="1.10.10.10">
    <property type="entry name" value="Winged helix-like DNA-binding domain superfamily/Winged helix DNA-binding domain"/>
    <property type="match status" value="1"/>
</dbReference>
<dbReference type="SUPFAM" id="SSF48008">
    <property type="entry name" value="GntR ligand-binding domain-like"/>
    <property type="match status" value="1"/>
</dbReference>
<accession>A0A327KT87</accession>
<dbReference type="InterPro" id="IPR011711">
    <property type="entry name" value="GntR_C"/>
</dbReference>
<evidence type="ECO:0000313" key="7">
    <source>
        <dbReference type="Proteomes" id="UP000248863"/>
    </source>
</evidence>
<dbReference type="AlphaFoldDB" id="A0A327KT87"/>
<evidence type="ECO:0000256" key="1">
    <source>
        <dbReference type="ARBA" id="ARBA00023015"/>
    </source>
</evidence>
<evidence type="ECO:0000259" key="5">
    <source>
        <dbReference type="PROSITE" id="PS50949"/>
    </source>
</evidence>
<proteinExistence type="predicted"/>
<dbReference type="PROSITE" id="PS50949">
    <property type="entry name" value="HTH_GNTR"/>
    <property type="match status" value="1"/>
</dbReference>
<gene>
    <name evidence="6" type="ORF">CH338_04010</name>
</gene>
<dbReference type="Pfam" id="PF07729">
    <property type="entry name" value="FCD"/>
    <property type="match status" value="1"/>
</dbReference>
<keyword evidence="2" id="KW-0238">DNA-binding</keyword>
<dbReference type="InterPro" id="IPR008920">
    <property type="entry name" value="TF_FadR/GntR_C"/>
</dbReference>
<evidence type="ECO:0000313" key="6">
    <source>
        <dbReference type="EMBL" id="RAI41154.1"/>
    </source>
</evidence>
<reference evidence="6 7" key="1">
    <citation type="submission" date="2017-07" db="EMBL/GenBank/DDBJ databases">
        <title>Draft Genome Sequences of Select Purple Nonsulfur Bacteria.</title>
        <authorList>
            <person name="Lasarre B."/>
            <person name="Mckinlay J.B."/>
        </authorList>
    </citation>
    <scope>NUCLEOTIDE SEQUENCE [LARGE SCALE GENOMIC DNA]</scope>
    <source>
        <strain evidence="6 7">DSM 11907</strain>
    </source>
</reference>
<dbReference type="EMBL" id="NPEU01000024">
    <property type="protein sequence ID" value="RAI41154.1"/>
    <property type="molecule type" value="Genomic_DNA"/>
</dbReference>
<feature type="domain" description="HTH gntR-type" evidence="5">
    <location>
        <begin position="34"/>
        <end position="101"/>
    </location>
</feature>
<dbReference type="SMART" id="SM00345">
    <property type="entry name" value="HTH_GNTR"/>
    <property type="match status" value="1"/>
</dbReference>
<dbReference type="PANTHER" id="PTHR43537">
    <property type="entry name" value="TRANSCRIPTIONAL REGULATOR, GNTR FAMILY"/>
    <property type="match status" value="1"/>
</dbReference>
<name>A0A327KT87_9BRAD</name>